<proteinExistence type="predicted"/>
<name>A0A5B7HFU4_PORTR</name>
<keyword evidence="2" id="KW-1185">Reference proteome</keyword>
<sequence length="110" mass="12496">MFYISVIRSFIAHATPVLIQFSATQLHPLELVQNEVMRIILGCPRTAQIEVLKAELHLPSIMCRMQEITCRTVSRILCTGSDSLKGSLTPLYHDPWTPITPYLRKILGVY</sequence>
<reference evidence="1 2" key="1">
    <citation type="submission" date="2019-05" db="EMBL/GenBank/DDBJ databases">
        <title>Another draft genome of Portunus trituberculatus and its Hox gene families provides insights of decapod evolution.</title>
        <authorList>
            <person name="Jeong J.-H."/>
            <person name="Song I."/>
            <person name="Kim S."/>
            <person name="Choi T."/>
            <person name="Kim D."/>
            <person name="Ryu S."/>
            <person name="Kim W."/>
        </authorList>
    </citation>
    <scope>NUCLEOTIDE SEQUENCE [LARGE SCALE GENOMIC DNA]</scope>
    <source>
        <tissue evidence="1">Muscle</tissue>
    </source>
</reference>
<dbReference type="AlphaFoldDB" id="A0A5B7HFU4"/>
<dbReference type="OrthoDB" id="6379915at2759"/>
<organism evidence="1 2">
    <name type="scientific">Portunus trituberculatus</name>
    <name type="common">Swimming crab</name>
    <name type="synonym">Neptunus trituberculatus</name>
    <dbReference type="NCBI Taxonomy" id="210409"/>
    <lineage>
        <taxon>Eukaryota</taxon>
        <taxon>Metazoa</taxon>
        <taxon>Ecdysozoa</taxon>
        <taxon>Arthropoda</taxon>
        <taxon>Crustacea</taxon>
        <taxon>Multicrustacea</taxon>
        <taxon>Malacostraca</taxon>
        <taxon>Eumalacostraca</taxon>
        <taxon>Eucarida</taxon>
        <taxon>Decapoda</taxon>
        <taxon>Pleocyemata</taxon>
        <taxon>Brachyura</taxon>
        <taxon>Eubrachyura</taxon>
        <taxon>Portunoidea</taxon>
        <taxon>Portunidae</taxon>
        <taxon>Portuninae</taxon>
        <taxon>Portunus</taxon>
    </lineage>
</organism>
<accession>A0A5B7HFU4</accession>
<dbReference type="EMBL" id="VSRR010027858">
    <property type="protein sequence ID" value="MPC68445.1"/>
    <property type="molecule type" value="Genomic_DNA"/>
</dbReference>
<protein>
    <submittedName>
        <fullName evidence="1">Uncharacterized protein</fullName>
    </submittedName>
</protein>
<evidence type="ECO:0000313" key="1">
    <source>
        <dbReference type="EMBL" id="MPC68445.1"/>
    </source>
</evidence>
<evidence type="ECO:0000313" key="2">
    <source>
        <dbReference type="Proteomes" id="UP000324222"/>
    </source>
</evidence>
<gene>
    <name evidence="1" type="ORF">E2C01_062647</name>
</gene>
<dbReference type="Proteomes" id="UP000324222">
    <property type="component" value="Unassembled WGS sequence"/>
</dbReference>
<comment type="caution">
    <text evidence="1">The sequence shown here is derived from an EMBL/GenBank/DDBJ whole genome shotgun (WGS) entry which is preliminary data.</text>
</comment>